<evidence type="ECO:0000313" key="2">
    <source>
        <dbReference type="Proteomes" id="UP000003781"/>
    </source>
</evidence>
<accession>A3IS26</accession>
<evidence type="ECO:0000313" key="1">
    <source>
        <dbReference type="EMBL" id="EAZ90704.1"/>
    </source>
</evidence>
<reference evidence="1 2" key="1">
    <citation type="submission" date="2007-03" db="EMBL/GenBank/DDBJ databases">
        <authorList>
            <person name="Stal L."/>
            <person name="Ferriera S."/>
            <person name="Johnson J."/>
            <person name="Kravitz S."/>
            <person name="Beeson K."/>
            <person name="Sutton G."/>
            <person name="Rogers Y.-H."/>
            <person name="Friedman R."/>
            <person name="Frazier M."/>
            <person name="Venter J.C."/>
        </authorList>
    </citation>
    <scope>NUCLEOTIDE SEQUENCE [LARGE SCALE GENOMIC DNA]</scope>
    <source>
        <strain evidence="1 2">CCY0110</strain>
    </source>
</reference>
<gene>
    <name evidence="1" type="ORF">CY0110_32190</name>
</gene>
<proteinExistence type="predicted"/>
<protein>
    <submittedName>
        <fullName evidence="1">Uncharacterized protein</fullName>
    </submittedName>
</protein>
<dbReference type="Proteomes" id="UP000003781">
    <property type="component" value="Unassembled WGS sequence"/>
</dbReference>
<name>A3IS26_9CHRO</name>
<dbReference type="AlphaFoldDB" id="A3IS26"/>
<keyword evidence="2" id="KW-1185">Reference proteome</keyword>
<dbReference type="EMBL" id="AAXW01000021">
    <property type="protein sequence ID" value="EAZ90704.1"/>
    <property type="molecule type" value="Genomic_DNA"/>
</dbReference>
<organism evidence="1 2">
    <name type="scientific">Crocosphaera chwakensis CCY0110</name>
    <dbReference type="NCBI Taxonomy" id="391612"/>
    <lineage>
        <taxon>Bacteria</taxon>
        <taxon>Bacillati</taxon>
        <taxon>Cyanobacteriota</taxon>
        <taxon>Cyanophyceae</taxon>
        <taxon>Oscillatoriophycideae</taxon>
        <taxon>Chroococcales</taxon>
        <taxon>Aphanothecaceae</taxon>
        <taxon>Crocosphaera</taxon>
        <taxon>Crocosphaera chwakensis</taxon>
    </lineage>
</organism>
<comment type="caution">
    <text evidence="1">The sequence shown here is derived from an EMBL/GenBank/DDBJ whole genome shotgun (WGS) entry which is preliminary data.</text>
</comment>
<sequence>MVELITSSGELVHQNDNHYYTTRMIIIIYYLTRRVKEIPPKIPNPINENRPLGSGTGA</sequence>